<organism evidence="5 6">
    <name type="scientific">Kiritimatiella glycovorans</name>
    <dbReference type="NCBI Taxonomy" id="1307763"/>
    <lineage>
        <taxon>Bacteria</taxon>
        <taxon>Pseudomonadati</taxon>
        <taxon>Kiritimatiellota</taxon>
        <taxon>Kiritimatiellia</taxon>
        <taxon>Kiritimatiellales</taxon>
        <taxon>Kiritimatiellaceae</taxon>
        <taxon>Kiritimatiella</taxon>
    </lineage>
</organism>
<dbReference type="InterPro" id="IPR018060">
    <property type="entry name" value="HTH_AraC"/>
</dbReference>
<dbReference type="KEGG" id="vbl:L21SP4_00896"/>
<keyword evidence="2" id="KW-0238">DNA-binding</keyword>
<gene>
    <name evidence="5" type="ORF">L21SP4_00896</name>
</gene>
<dbReference type="EMBL" id="CP010904">
    <property type="protein sequence ID" value="AKJ64159.1"/>
    <property type="molecule type" value="Genomic_DNA"/>
</dbReference>
<evidence type="ECO:0000259" key="4">
    <source>
        <dbReference type="PROSITE" id="PS01124"/>
    </source>
</evidence>
<keyword evidence="3" id="KW-0804">Transcription</keyword>
<reference evidence="5 6" key="2">
    <citation type="journal article" date="2016" name="ISME J.">
        <title>Characterization of the first cultured representative of Verrucomicrobia subdivision 5 indicates the proposal of a novel phylum.</title>
        <authorList>
            <person name="Spring S."/>
            <person name="Bunk B."/>
            <person name="Sproer C."/>
            <person name="Schumann P."/>
            <person name="Rohde M."/>
            <person name="Tindall B.J."/>
            <person name="Klenk H.P."/>
        </authorList>
    </citation>
    <scope>NUCLEOTIDE SEQUENCE [LARGE SCALE GENOMIC DNA]</scope>
    <source>
        <strain evidence="5 6">L21-Fru-AB</strain>
    </source>
</reference>
<dbReference type="InterPro" id="IPR020449">
    <property type="entry name" value="Tscrpt_reg_AraC-type_HTH"/>
</dbReference>
<dbReference type="SUPFAM" id="SSF46689">
    <property type="entry name" value="Homeodomain-like"/>
    <property type="match status" value="1"/>
</dbReference>
<evidence type="ECO:0000256" key="1">
    <source>
        <dbReference type="ARBA" id="ARBA00023015"/>
    </source>
</evidence>
<dbReference type="SMART" id="SM00342">
    <property type="entry name" value="HTH_ARAC"/>
    <property type="match status" value="1"/>
</dbReference>
<dbReference type="Pfam" id="PF02311">
    <property type="entry name" value="AraC_binding"/>
    <property type="match status" value="1"/>
</dbReference>
<name>A0A0G3EJ01_9BACT</name>
<dbReference type="PANTHER" id="PTHR43280:SF28">
    <property type="entry name" value="HTH-TYPE TRANSCRIPTIONAL ACTIVATOR RHAS"/>
    <property type="match status" value="1"/>
</dbReference>
<dbReference type="InterPro" id="IPR003313">
    <property type="entry name" value="AraC-bd"/>
</dbReference>
<dbReference type="InterPro" id="IPR011051">
    <property type="entry name" value="RmlC_Cupin_sf"/>
</dbReference>
<dbReference type="GO" id="GO:0003700">
    <property type="term" value="F:DNA-binding transcription factor activity"/>
    <property type="evidence" value="ECO:0007669"/>
    <property type="project" value="InterPro"/>
</dbReference>
<dbReference type="PROSITE" id="PS01124">
    <property type="entry name" value="HTH_ARAC_FAMILY_2"/>
    <property type="match status" value="1"/>
</dbReference>
<dbReference type="OrthoDB" id="9799345at2"/>
<dbReference type="PANTHER" id="PTHR43280">
    <property type="entry name" value="ARAC-FAMILY TRANSCRIPTIONAL REGULATOR"/>
    <property type="match status" value="1"/>
</dbReference>
<dbReference type="InterPro" id="IPR014710">
    <property type="entry name" value="RmlC-like_jellyroll"/>
</dbReference>
<dbReference type="PROSITE" id="PS00041">
    <property type="entry name" value="HTH_ARAC_FAMILY_1"/>
    <property type="match status" value="1"/>
</dbReference>
<sequence>MVKKLKFKNIALPGHSFYLARMEYYPGTRFVMHTHDFAEITWVESGEGQMTVNGKMLRLKAGDIFFSRPHDVHSVSGAGHSSTLTNFTFPVEAALAIEERYAPDMPRFFGRTDKMPWSTNLDEASCERADQIFQDLAAAPRDRFELDRGLMNLFELAQRPTMKLPLEDAPDWLRCAVFRMGRAEVLSRGLPEFLSYTGRSPEHTSRELKKYTGKTPTEFINDLRIEHAARLLCITSKSVLDIALECGFENQGWFHRCFRKRFEVTPLQYRKKNRAPMA</sequence>
<dbReference type="Gene3D" id="2.60.120.10">
    <property type="entry name" value="Jelly Rolls"/>
    <property type="match status" value="1"/>
</dbReference>
<dbReference type="RefSeq" id="WP_052881518.1">
    <property type="nucleotide sequence ID" value="NZ_CP010904.1"/>
</dbReference>
<dbReference type="InterPro" id="IPR009057">
    <property type="entry name" value="Homeodomain-like_sf"/>
</dbReference>
<evidence type="ECO:0000256" key="3">
    <source>
        <dbReference type="ARBA" id="ARBA00023163"/>
    </source>
</evidence>
<dbReference type="GO" id="GO:0043565">
    <property type="term" value="F:sequence-specific DNA binding"/>
    <property type="evidence" value="ECO:0007669"/>
    <property type="project" value="InterPro"/>
</dbReference>
<dbReference type="SUPFAM" id="SSF51182">
    <property type="entry name" value="RmlC-like cupins"/>
    <property type="match status" value="1"/>
</dbReference>
<dbReference type="Proteomes" id="UP000035268">
    <property type="component" value="Chromosome"/>
</dbReference>
<keyword evidence="1" id="KW-0805">Transcription regulation</keyword>
<dbReference type="Gene3D" id="1.10.10.60">
    <property type="entry name" value="Homeodomain-like"/>
    <property type="match status" value="2"/>
</dbReference>
<accession>A0A0G3EJ01</accession>
<evidence type="ECO:0000313" key="5">
    <source>
        <dbReference type="EMBL" id="AKJ64159.1"/>
    </source>
</evidence>
<evidence type="ECO:0000313" key="6">
    <source>
        <dbReference type="Proteomes" id="UP000035268"/>
    </source>
</evidence>
<protein>
    <submittedName>
        <fullName evidence="5">AraC family transcriptional regulator</fullName>
    </submittedName>
</protein>
<dbReference type="Pfam" id="PF12833">
    <property type="entry name" value="HTH_18"/>
    <property type="match status" value="1"/>
</dbReference>
<dbReference type="InterPro" id="IPR018062">
    <property type="entry name" value="HTH_AraC-typ_CS"/>
</dbReference>
<dbReference type="AlphaFoldDB" id="A0A0G3EJ01"/>
<dbReference type="PRINTS" id="PR00032">
    <property type="entry name" value="HTHARAC"/>
</dbReference>
<feature type="domain" description="HTH araC/xylS-type" evidence="4">
    <location>
        <begin position="190"/>
        <end position="272"/>
    </location>
</feature>
<reference evidence="6" key="1">
    <citation type="submission" date="2015-02" db="EMBL/GenBank/DDBJ databases">
        <title>Description and complete genome sequence of the first cultured representative of the subdivision 5 of the Verrucomicrobia phylum.</title>
        <authorList>
            <person name="Spring S."/>
            <person name="Bunk B."/>
            <person name="Sproer C."/>
            <person name="Klenk H.-P."/>
        </authorList>
    </citation>
    <scope>NUCLEOTIDE SEQUENCE [LARGE SCALE GENOMIC DNA]</scope>
    <source>
        <strain evidence="6">L21-Fru-AB</strain>
    </source>
</reference>
<proteinExistence type="predicted"/>
<keyword evidence="6" id="KW-1185">Reference proteome</keyword>
<evidence type="ECO:0000256" key="2">
    <source>
        <dbReference type="ARBA" id="ARBA00023125"/>
    </source>
</evidence>
<dbReference type="STRING" id="1307763.L21SP4_00896"/>